<dbReference type="Gene3D" id="3.30.70.270">
    <property type="match status" value="1"/>
</dbReference>
<dbReference type="InterPro" id="IPR043502">
    <property type="entry name" value="DNA/RNA_pol_sf"/>
</dbReference>
<dbReference type="InterPro" id="IPR053134">
    <property type="entry name" value="RNA-dir_DNA_polymerase"/>
</dbReference>
<comment type="caution">
    <text evidence="2">The sequence shown here is derived from an EMBL/GenBank/DDBJ whole genome shotgun (WGS) entry which is preliminary data.</text>
</comment>
<organism evidence="2">
    <name type="scientific">Tanacetum cinerariifolium</name>
    <name type="common">Dalmatian daisy</name>
    <name type="synonym">Chrysanthemum cinerariifolium</name>
    <dbReference type="NCBI Taxonomy" id="118510"/>
    <lineage>
        <taxon>Eukaryota</taxon>
        <taxon>Viridiplantae</taxon>
        <taxon>Streptophyta</taxon>
        <taxon>Embryophyta</taxon>
        <taxon>Tracheophyta</taxon>
        <taxon>Spermatophyta</taxon>
        <taxon>Magnoliopsida</taxon>
        <taxon>eudicotyledons</taxon>
        <taxon>Gunneridae</taxon>
        <taxon>Pentapetalae</taxon>
        <taxon>asterids</taxon>
        <taxon>campanulids</taxon>
        <taxon>Asterales</taxon>
        <taxon>Asteraceae</taxon>
        <taxon>Asteroideae</taxon>
        <taxon>Anthemideae</taxon>
        <taxon>Anthemidinae</taxon>
        <taxon>Tanacetum</taxon>
    </lineage>
</organism>
<dbReference type="InterPro" id="IPR021109">
    <property type="entry name" value="Peptidase_aspartic_dom_sf"/>
</dbReference>
<gene>
    <name evidence="2" type="ORF">Tci_496978</name>
</gene>
<dbReference type="InterPro" id="IPR036397">
    <property type="entry name" value="RNaseH_sf"/>
</dbReference>
<dbReference type="AlphaFoldDB" id="A0A699I669"/>
<dbReference type="PANTHER" id="PTHR24559:SF444">
    <property type="entry name" value="REVERSE TRANSCRIPTASE DOMAIN-CONTAINING PROTEIN"/>
    <property type="match status" value="1"/>
</dbReference>
<sequence>MFSLAWIMPSRVMTRSAGWPAAAPQGGRTGRRVGRGCTYKEFLACNPKEYDGKRGAIIYTFWIEKMELVQDMSGCEANQKVKYTTGSFVSKALTWWNSLIHTRGREAAVGIKPSDLEFSYEIEIASEHLVEIDKVIKGCKLETEGHKFDINLIPFGSRSFDVIIGMDWLSNYKVKKQEELVVVRDIPEVFLNDLLGLTPSREIKFQIKLVPGAILVVKSPYRLAPSEMEELSGYHQLRVHEDDIPKTVFRTRYEHFEFTVMPFGLSNVPVTHEEHEVHLRLVLKLLKKEKLYAKFSKCEFWLCGVQFLSHVINENGIHVDPSKIEAINNWETPRTPYEDKLCNAPVLALLNGPKDFVSYCDVSGLGLGCVLMQRELFIDYDYEIRYHPGKVIVVADALSRKKRVKLTRVRAMNMNLQASIKDMILSAQEKAFDESMGLQKGLYEMIKHRSKDYKMDRLARLYLNKIVARHGVPILIISDHDSRITSRFWQSMQEAFGTKLDMSTAYHPHTNDQNVGEGQLIGIKLVQRITRKISQIKDRLKKGVVHFKNKEKLAPRFVEPFEITKRISPVAYRLRFPKELNGIHDTFYVSNLKKCLADPTLQVPFDEIQVDAKLNFIEEPVEILE</sequence>
<dbReference type="InterPro" id="IPR056924">
    <property type="entry name" value="SH3_Tf2-1"/>
</dbReference>
<protein>
    <recommendedName>
        <fullName evidence="1">Tf2-1-like SH3-like domain-containing protein</fullName>
    </recommendedName>
</protein>
<dbReference type="EMBL" id="BKCJ010257085">
    <property type="protein sequence ID" value="GEZ25005.1"/>
    <property type="molecule type" value="Genomic_DNA"/>
</dbReference>
<feature type="domain" description="Tf2-1-like SH3-like" evidence="1">
    <location>
        <begin position="541"/>
        <end position="595"/>
    </location>
</feature>
<dbReference type="Pfam" id="PF08284">
    <property type="entry name" value="RVP_2"/>
    <property type="match status" value="1"/>
</dbReference>
<evidence type="ECO:0000313" key="2">
    <source>
        <dbReference type="EMBL" id="GEZ25005.1"/>
    </source>
</evidence>
<evidence type="ECO:0000259" key="1">
    <source>
        <dbReference type="Pfam" id="PF24626"/>
    </source>
</evidence>
<dbReference type="Gene3D" id="3.10.10.10">
    <property type="entry name" value="HIV Type 1 Reverse Transcriptase, subunit A, domain 1"/>
    <property type="match status" value="1"/>
</dbReference>
<dbReference type="PANTHER" id="PTHR24559">
    <property type="entry name" value="TRANSPOSON TY3-I GAG-POL POLYPROTEIN"/>
    <property type="match status" value="1"/>
</dbReference>
<name>A0A699I669_TANCI</name>
<dbReference type="SUPFAM" id="SSF56672">
    <property type="entry name" value="DNA/RNA polymerases"/>
    <property type="match status" value="1"/>
</dbReference>
<proteinExistence type="predicted"/>
<dbReference type="InterPro" id="IPR012337">
    <property type="entry name" value="RNaseH-like_sf"/>
</dbReference>
<dbReference type="InterPro" id="IPR043128">
    <property type="entry name" value="Rev_trsase/Diguanyl_cyclase"/>
</dbReference>
<accession>A0A699I669</accession>
<dbReference type="Gene3D" id="2.40.70.10">
    <property type="entry name" value="Acid Proteases"/>
    <property type="match status" value="1"/>
</dbReference>
<dbReference type="GO" id="GO:0003676">
    <property type="term" value="F:nucleic acid binding"/>
    <property type="evidence" value="ECO:0007669"/>
    <property type="project" value="InterPro"/>
</dbReference>
<reference evidence="2" key="1">
    <citation type="journal article" date="2019" name="Sci. Rep.">
        <title>Draft genome of Tanacetum cinerariifolium, the natural source of mosquito coil.</title>
        <authorList>
            <person name="Yamashiro T."/>
            <person name="Shiraishi A."/>
            <person name="Satake H."/>
            <person name="Nakayama K."/>
        </authorList>
    </citation>
    <scope>NUCLEOTIDE SEQUENCE</scope>
</reference>
<dbReference type="Pfam" id="PF24626">
    <property type="entry name" value="SH3_Tf2-1"/>
    <property type="match status" value="1"/>
</dbReference>
<dbReference type="Gene3D" id="3.30.420.10">
    <property type="entry name" value="Ribonuclease H-like superfamily/Ribonuclease H"/>
    <property type="match status" value="1"/>
</dbReference>
<dbReference type="SUPFAM" id="SSF53098">
    <property type="entry name" value="Ribonuclease H-like"/>
    <property type="match status" value="1"/>
</dbReference>